<accession>A0A6A4SMV8</accession>
<feature type="transmembrane region" description="Helical" evidence="2">
    <location>
        <begin position="68"/>
        <end position="91"/>
    </location>
</feature>
<evidence type="ECO:0000256" key="2">
    <source>
        <dbReference type="SAM" id="Phobius"/>
    </source>
</evidence>
<proteinExistence type="predicted"/>
<feature type="transmembrane region" description="Helical" evidence="2">
    <location>
        <begin position="141"/>
        <end position="161"/>
    </location>
</feature>
<gene>
    <name evidence="4" type="ORF">F2P81_012275</name>
</gene>
<organism evidence="4 5">
    <name type="scientific">Scophthalmus maximus</name>
    <name type="common">Turbot</name>
    <name type="synonym">Psetta maxima</name>
    <dbReference type="NCBI Taxonomy" id="52904"/>
    <lineage>
        <taxon>Eukaryota</taxon>
        <taxon>Metazoa</taxon>
        <taxon>Chordata</taxon>
        <taxon>Craniata</taxon>
        <taxon>Vertebrata</taxon>
        <taxon>Euteleostomi</taxon>
        <taxon>Actinopterygii</taxon>
        <taxon>Neopterygii</taxon>
        <taxon>Teleostei</taxon>
        <taxon>Neoteleostei</taxon>
        <taxon>Acanthomorphata</taxon>
        <taxon>Carangaria</taxon>
        <taxon>Pleuronectiformes</taxon>
        <taxon>Pleuronectoidei</taxon>
        <taxon>Scophthalmidae</taxon>
        <taxon>Scophthalmus</taxon>
    </lineage>
</organism>
<feature type="compositionally biased region" description="Basic and acidic residues" evidence="1">
    <location>
        <begin position="20"/>
        <end position="31"/>
    </location>
</feature>
<dbReference type="EMBL" id="VEVO01000011">
    <property type="protein sequence ID" value="KAF0034517.1"/>
    <property type="molecule type" value="Genomic_DNA"/>
</dbReference>
<feature type="compositionally biased region" description="Basic and acidic residues" evidence="1">
    <location>
        <begin position="1"/>
        <end position="11"/>
    </location>
</feature>
<feature type="compositionally biased region" description="Low complexity" evidence="1">
    <location>
        <begin position="34"/>
        <end position="43"/>
    </location>
</feature>
<evidence type="ECO:0000313" key="4">
    <source>
        <dbReference type="EMBL" id="KAF0034517.1"/>
    </source>
</evidence>
<dbReference type="PANTHER" id="PTHR21377:SF0">
    <property type="entry name" value="PROTEIN FAM210B, MITOCHONDRIAL"/>
    <property type="match status" value="1"/>
</dbReference>
<dbReference type="InterPro" id="IPR009688">
    <property type="entry name" value="FAM210A/B-like_dom"/>
</dbReference>
<dbReference type="Proteomes" id="UP000438429">
    <property type="component" value="Unassembled WGS sequence"/>
</dbReference>
<dbReference type="GO" id="GO:0005739">
    <property type="term" value="C:mitochondrion"/>
    <property type="evidence" value="ECO:0007669"/>
    <property type="project" value="TreeGrafter"/>
</dbReference>
<feature type="domain" description="DUF1279" evidence="3">
    <location>
        <begin position="59"/>
        <end position="143"/>
    </location>
</feature>
<keyword evidence="2" id="KW-0812">Transmembrane</keyword>
<dbReference type="InterPro" id="IPR045866">
    <property type="entry name" value="FAM210A/B-like"/>
</dbReference>
<evidence type="ECO:0000256" key="1">
    <source>
        <dbReference type="SAM" id="MobiDB-lite"/>
    </source>
</evidence>
<evidence type="ECO:0000313" key="5">
    <source>
        <dbReference type="Proteomes" id="UP000438429"/>
    </source>
</evidence>
<evidence type="ECO:0000259" key="3">
    <source>
        <dbReference type="Pfam" id="PF06916"/>
    </source>
</evidence>
<keyword evidence="2" id="KW-0472">Membrane</keyword>
<name>A0A6A4SMV8_SCOMX</name>
<dbReference type="AlphaFoldDB" id="A0A6A4SMV8"/>
<feature type="region of interest" description="Disordered" evidence="1">
    <location>
        <begin position="1"/>
        <end position="58"/>
    </location>
</feature>
<keyword evidence="2" id="KW-1133">Transmembrane helix</keyword>
<reference evidence="4 5" key="1">
    <citation type="submission" date="2019-06" db="EMBL/GenBank/DDBJ databases">
        <title>Draft genomes of female and male turbot (Scophthalmus maximus).</title>
        <authorList>
            <person name="Xu H."/>
            <person name="Xu X.-W."/>
            <person name="Shao C."/>
            <person name="Chen S."/>
        </authorList>
    </citation>
    <scope>NUCLEOTIDE SEQUENCE [LARGE SCALE GENOMIC DNA]</scope>
    <source>
        <strain evidence="4">Ysfricsl-2016a</strain>
        <tissue evidence="4">Blood</tissue>
    </source>
</reference>
<protein>
    <recommendedName>
        <fullName evidence="3">DUF1279 domain-containing protein</fullName>
    </recommendedName>
</protein>
<comment type="caution">
    <text evidence="4">The sequence shown here is derived from an EMBL/GenBank/DDBJ whole genome shotgun (WGS) entry which is preliminary data.</text>
</comment>
<dbReference type="Pfam" id="PF06916">
    <property type="entry name" value="FAM210A-B_dom"/>
    <property type="match status" value="1"/>
</dbReference>
<dbReference type="PANTHER" id="PTHR21377">
    <property type="entry name" value="PROTEIN FAM210B, MITOCHONDRIAL"/>
    <property type="match status" value="1"/>
</dbReference>
<sequence length="209" mass="23094">MKFKDELESRPAKAPSDIDGQTRHSEDEQNLKEASAASSSTEKAPGEPEPEGGKPTKTQQLKKVFKEYGAVGVCFHIGISLMSLGMSYLLISSGVDMTAVLCKLGFSEAVVRSKMAAGTSTFFLAYALHKLFAPVRISTTLLIPQFFFTTLGITGAILYLIRLSRGPHVTFWNKTDNPEPWNKLDPTYQYKFVAIKTDYKGLKKEGPDF</sequence>